<dbReference type="Proteomes" id="UP000027822">
    <property type="component" value="Unassembled WGS sequence"/>
</dbReference>
<dbReference type="AlphaFoldDB" id="A0A073KA45"/>
<proteinExistence type="predicted"/>
<dbReference type="NCBIfam" id="TIGR02937">
    <property type="entry name" value="sigma70-ECF"/>
    <property type="match status" value="1"/>
</dbReference>
<comment type="caution">
    <text evidence="6">The sequence shown here is derived from an EMBL/GenBank/DDBJ whole genome shotgun (WGS) entry which is preliminary data.</text>
</comment>
<evidence type="ECO:0000256" key="1">
    <source>
        <dbReference type="ARBA" id="ARBA00023015"/>
    </source>
</evidence>
<keyword evidence="3" id="KW-0238">DNA-binding</keyword>
<dbReference type="InterPro" id="IPR013324">
    <property type="entry name" value="RNA_pol_sigma_r3/r4-like"/>
</dbReference>
<protein>
    <recommendedName>
        <fullName evidence="5">RNA polymerase sigma-70 region 4 domain-containing protein</fullName>
    </recommendedName>
</protein>
<dbReference type="GO" id="GO:0003677">
    <property type="term" value="F:DNA binding"/>
    <property type="evidence" value="ECO:0007669"/>
    <property type="project" value="UniProtKB-KW"/>
</dbReference>
<keyword evidence="1" id="KW-0805">Transcription regulation</keyword>
<sequence length="207" mass="24105">MNCRNTQEDCCLEDFMKENEEFLNNTIVKSFLENEENQLLLLDAICNQNKHTREQLDLEFKKFYFQIRFTAFISNTIYFNAINYDKKYRKMSIRHPLTVDQPLADERDSSFKDLIVDKNAEVKVEELLGSVHLEDYIVNPLLHAAISELSAKQKQVLNLAYVNGLTDTEISKYVGKSQQAISKLHKKGLENIYKYIESKGGGKRDCY</sequence>
<accession>A0A073KA45</accession>
<dbReference type="InterPro" id="IPR007630">
    <property type="entry name" value="RNA_pol_sigma70_r4"/>
</dbReference>
<dbReference type="Pfam" id="PF04545">
    <property type="entry name" value="Sigma70_r4"/>
    <property type="match status" value="1"/>
</dbReference>
<evidence type="ECO:0000259" key="5">
    <source>
        <dbReference type="Pfam" id="PF04545"/>
    </source>
</evidence>
<evidence type="ECO:0000313" key="7">
    <source>
        <dbReference type="Proteomes" id="UP000027822"/>
    </source>
</evidence>
<dbReference type="InterPro" id="IPR014284">
    <property type="entry name" value="RNA_pol_sigma-70_dom"/>
</dbReference>
<dbReference type="RefSeq" id="WP_034639499.1">
    <property type="nucleotide sequence ID" value="NZ_CBCSJC010000008.1"/>
</dbReference>
<gene>
    <name evidence="6" type="ORF">BAMA_24435</name>
</gene>
<dbReference type="eggNOG" id="COG1595">
    <property type="taxonomic scope" value="Bacteria"/>
</dbReference>
<keyword evidence="4" id="KW-0804">Transcription</keyword>
<dbReference type="PANTHER" id="PTHR30385">
    <property type="entry name" value="SIGMA FACTOR F FLAGELLAR"/>
    <property type="match status" value="1"/>
</dbReference>
<reference evidence="6 7" key="1">
    <citation type="submission" date="2014-06" db="EMBL/GenBank/DDBJ databases">
        <title>Draft genome sequence of Bacillus manliponensis JCM 15802 (MCCC 1A00708).</title>
        <authorList>
            <person name="Lai Q."/>
            <person name="Liu Y."/>
            <person name="Shao Z."/>
        </authorList>
    </citation>
    <scope>NUCLEOTIDE SEQUENCE [LARGE SCALE GENOMIC DNA]</scope>
    <source>
        <strain evidence="6 7">JCM 15802</strain>
    </source>
</reference>
<evidence type="ECO:0000256" key="2">
    <source>
        <dbReference type="ARBA" id="ARBA00023082"/>
    </source>
</evidence>
<dbReference type="STRING" id="574376.BAMA_24435"/>
<feature type="domain" description="RNA polymerase sigma-70 region 4" evidence="5">
    <location>
        <begin position="145"/>
        <end position="193"/>
    </location>
</feature>
<dbReference type="EMBL" id="JOTN01000009">
    <property type="protein sequence ID" value="KEK19158.1"/>
    <property type="molecule type" value="Genomic_DNA"/>
</dbReference>
<evidence type="ECO:0000256" key="3">
    <source>
        <dbReference type="ARBA" id="ARBA00023125"/>
    </source>
</evidence>
<dbReference type="GO" id="GO:0006352">
    <property type="term" value="P:DNA-templated transcription initiation"/>
    <property type="evidence" value="ECO:0007669"/>
    <property type="project" value="InterPro"/>
</dbReference>
<dbReference type="Gene3D" id="1.20.140.160">
    <property type="match status" value="1"/>
</dbReference>
<evidence type="ECO:0000256" key="4">
    <source>
        <dbReference type="ARBA" id="ARBA00023163"/>
    </source>
</evidence>
<keyword evidence="2" id="KW-0731">Sigma factor</keyword>
<dbReference type="PANTHER" id="PTHR30385:SF7">
    <property type="entry name" value="RNA POLYMERASE SIGMA FACTOR FLIA"/>
    <property type="match status" value="1"/>
</dbReference>
<keyword evidence="7" id="KW-1185">Reference proteome</keyword>
<evidence type="ECO:0000313" key="6">
    <source>
        <dbReference type="EMBL" id="KEK19158.1"/>
    </source>
</evidence>
<dbReference type="CDD" id="cd06171">
    <property type="entry name" value="Sigma70_r4"/>
    <property type="match status" value="1"/>
</dbReference>
<dbReference type="OrthoDB" id="2942336at2"/>
<name>A0A073KA45_9BACI</name>
<organism evidence="6 7">
    <name type="scientific">Bacillus manliponensis</name>
    <dbReference type="NCBI Taxonomy" id="574376"/>
    <lineage>
        <taxon>Bacteria</taxon>
        <taxon>Bacillati</taxon>
        <taxon>Bacillota</taxon>
        <taxon>Bacilli</taxon>
        <taxon>Bacillales</taxon>
        <taxon>Bacillaceae</taxon>
        <taxon>Bacillus</taxon>
        <taxon>Bacillus cereus group</taxon>
    </lineage>
</organism>
<dbReference type="GO" id="GO:0016987">
    <property type="term" value="F:sigma factor activity"/>
    <property type="evidence" value="ECO:0007669"/>
    <property type="project" value="UniProtKB-KW"/>
</dbReference>
<dbReference type="SUPFAM" id="SSF88659">
    <property type="entry name" value="Sigma3 and sigma4 domains of RNA polymerase sigma factors"/>
    <property type="match status" value="1"/>
</dbReference>